<proteinExistence type="predicted"/>
<dbReference type="Proteomes" id="UP000039324">
    <property type="component" value="Unassembled WGS sequence"/>
</dbReference>
<name>A0A0G4ITD1_PLABS</name>
<evidence type="ECO:0000313" key="3">
    <source>
        <dbReference type="Proteomes" id="UP000039324"/>
    </source>
</evidence>
<protein>
    <submittedName>
        <fullName evidence="2">Uncharacterized protein</fullName>
    </submittedName>
</protein>
<feature type="signal peptide" evidence="1">
    <location>
        <begin position="1"/>
        <end position="19"/>
    </location>
</feature>
<dbReference type="AlphaFoldDB" id="A0A0G4ITD1"/>
<accession>A0A0G4ITD1</accession>
<reference evidence="2 3" key="1">
    <citation type="submission" date="2015-02" db="EMBL/GenBank/DDBJ databases">
        <authorList>
            <person name="Chooi Y.-H."/>
        </authorList>
    </citation>
    <scope>NUCLEOTIDE SEQUENCE [LARGE SCALE GENOMIC DNA]</scope>
    <source>
        <strain evidence="2">E3</strain>
    </source>
</reference>
<organism evidence="2 3">
    <name type="scientific">Plasmodiophora brassicae</name>
    <name type="common">Clubroot disease agent</name>
    <dbReference type="NCBI Taxonomy" id="37360"/>
    <lineage>
        <taxon>Eukaryota</taxon>
        <taxon>Sar</taxon>
        <taxon>Rhizaria</taxon>
        <taxon>Endomyxa</taxon>
        <taxon>Phytomyxea</taxon>
        <taxon>Plasmodiophorida</taxon>
        <taxon>Plasmodiophoridae</taxon>
        <taxon>Plasmodiophora</taxon>
    </lineage>
</organism>
<sequence>MTKSASATWLPLLLTVTAAAVGLSDSVAQTTSAIEERVTSVQLHRTALVNDVVQVVTVKKLTVQTGKTYRPDSQ</sequence>
<evidence type="ECO:0000313" key="2">
    <source>
        <dbReference type="EMBL" id="CEO98520.1"/>
    </source>
</evidence>
<feature type="chain" id="PRO_5005193418" evidence="1">
    <location>
        <begin position="20"/>
        <end position="74"/>
    </location>
</feature>
<keyword evidence="3" id="KW-1185">Reference proteome</keyword>
<gene>
    <name evidence="2" type="ORF">PBRA_006634</name>
</gene>
<dbReference type="EMBL" id="CDSF01000085">
    <property type="protein sequence ID" value="CEO98520.1"/>
    <property type="molecule type" value="Genomic_DNA"/>
</dbReference>
<keyword evidence="1" id="KW-0732">Signal</keyword>
<evidence type="ECO:0000256" key="1">
    <source>
        <dbReference type="SAM" id="SignalP"/>
    </source>
</evidence>